<reference evidence="2 3" key="3">
    <citation type="journal article" date="2016" name="Stand. Genomic Sci.">
        <title>Complete genome sequence of 'Halanaeroarchaeum sulfurireducens' M27-SA2, a sulfur-reducing and acetate-oxidizing haloarchaeon from the deep-sea hypersaline anoxic lake Medee.</title>
        <authorList>
            <person name="Messina E."/>
            <person name="Sorokin D.Y."/>
            <person name="Kublanov I.V."/>
            <person name="Toshchakov S."/>
            <person name="Lopatina A."/>
            <person name="Arcadi E."/>
            <person name="Smedile F."/>
            <person name="La Spada G."/>
            <person name="La Cono V."/>
            <person name="Yakimov M.M."/>
        </authorList>
    </citation>
    <scope>NUCLEOTIDE SEQUENCE [LARGE SCALE GENOMIC DNA]</scope>
    <source>
        <strain evidence="2 3">M27-SA2</strain>
    </source>
</reference>
<name>A0A0F7PD24_9EURY</name>
<dbReference type="HOGENOM" id="CLU_1870652_0_0_2"/>
<gene>
    <name evidence="2" type="ORF">HLASA_1044</name>
    <name evidence="1" type="ORF">HLASF_1055</name>
</gene>
<accession>A0A0F7PD24</accession>
<dbReference type="Proteomes" id="UP000069906">
    <property type="component" value="Chromosome"/>
</dbReference>
<dbReference type="EMBL" id="CP011564">
    <property type="protein sequence ID" value="ALG81940.1"/>
    <property type="molecule type" value="Genomic_DNA"/>
</dbReference>
<dbReference type="PATRIC" id="fig|1604004.4.peg.1110"/>
<dbReference type="AlphaFoldDB" id="A0A0F7PD24"/>
<evidence type="ECO:0000313" key="4">
    <source>
        <dbReference type="Proteomes" id="UP000069906"/>
    </source>
</evidence>
<evidence type="ECO:0000313" key="1">
    <source>
        <dbReference type="EMBL" id="AKH97544.1"/>
    </source>
</evidence>
<sequence>MAPDSNSVLSFIKLPTGSSVLGHGERPAHIFHEPINELDRTNDMTETIDARSSKKVPDGKLIRVDLTYDDRIESVTITGDFFLEPPEAREELERAIEGHPNDVERDELLVAIQDVDASLIGFTAGDLADVTREALT</sequence>
<dbReference type="STRING" id="1604004.HLASA_1044"/>
<evidence type="ECO:0000313" key="2">
    <source>
        <dbReference type="EMBL" id="ALG81940.1"/>
    </source>
</evidence>
<reference evidence="1 4" key="1">
    <citation type="journal article" date="2015" name="ISME J.">
        <title>Elemental sulfur and acetate can support life of a novel strictly anaerobic haloarchaeon.</title>
        <authorList>
            <person name="Sorokin D.Y."/>
            <person name="Kublanov I.V."/>
            <person name="Gavrilov S.N."/>
            <person name="Rojo D."/>
            <person name="Roman P."/>
            <person name="Golyshin P.N."/>
            <person name="Slepak V.Z."/>
            <person name="Smedile F."/>
            <person name="Ferrer M."/>
            <person name="Messina E."/>
            <person name="La Cono V."/>
            <person name="Yakimov M.M."/>
        </authorList>
    </citation>
    <scope>NUCLEOTIDE SEQUENCE [LARGE SCALE GENOMIC DNA]</scope>
    <source>
        <strain evidence="1 4">HSR2</strain>
    </source>
</reference>
<keyword evidence="4" id="KW-1185">Reference proteome</keyword>
<proteinExistence type="predicted"/>
<dbReference type="Gene3D" id="3.30.390.50">
    <property type="entry name" value="CO dehydrogenase flavoprotein, C-terminal domain"/>
    <property type="match status" value="1"/>
</dbReference>
<dbReference type="KEGG" id="hsu:HLASF_1055"/>
<organism evidence="1 4">
    <name type="scientific">Halanaeroarchaeum sulfurireducens</name>
    <dbReference type="NCBI Taxonomy" id="1604004"/>
    <lineage>
        <taxon>Archaea</taxon>
        <taxon>Methanobacteriati</taxon>
        <taxon>Methanobacteriota</taxon>
        <taxon>Stenosarchaea group</taxon>
        <taxon>Halobacteria</taxon>
        <taxon>Halobacteriales</taxon>
        <taxon>Halobacteriaceae</taxon>
        <taxon>Halanaeroarchaeum</taxon>
    </lineage>
</organism>
<dbReference type="EMBL" id="CP008874">
    <property type="protein sequence ID" value="AKH97544.1"/>
    <property type="molecule type" value="Genomic_DNA"/>
</dbReference>
<dbReference type="Proteomes" id="UP000060390">
    <property type="component" value="Chromosome"/>
</dbReference>
<evidence type="ECO:0008006" key="5">
    <source>
        <dbReference type="Google" id="ProtNLM"/>
    </source>
</evidence>
<protein>
    <recommendedName>
        <fullName evidence="5">Lipoate--protein ligase</fullName>
    </recommendedName>
</protein>
<evidence type="ECO:0000313" key="3">
    <source>
        <dbReference type="Proteomes" id="UP000060390"/>
    </source>
</evidence>
<dbReference type="KEGG" id="hsf:HLASA_1044"/>
<reference evidence="3" key="2">
    <citation type="submission" date="2015-05" db="EMBL/GenBank/DDBJ databases">
        <title>Complete genome sequence of Halanaeroarchaeum sulfurireducens type strain M27-SA2, a sulfate-reducer haloarchaeon from marine anoxic lake Medee.</title>
        <authorList>
            <person name="Messina E."/>
            <person name="Kublanov I.V."/>
            <person name="Toshchakov S."/>
            <person name="Arcadi E."/>
            <person name="La Spada G."/>
            <person name="La Cono V."/>
            <person name="Yakimov M.M."/>
        </authorList>
    </citation>
    <scope>NUCLEOTIDE SEQUENCE [LARGE SCALE GENOMIC DNA]</scope>
    <source>
        <strain evidence="3">M27-SA2</strain>
    </source>
</reference>